<dbReference type="EMBL" id="CM003098">
    <property type="protein sequence ID" value="KUI65358.1"/>
    <property type="molecule type" value="Genomic_DNA"/>
</dbReference>
<dbReference type="Proteomes" id="UP000078559">
    <property type="component" value="Chromosome 1"/>
</dbReference>
<gene>
    <name evidence="1" type="ORF">VM1G_11262</name>
</gene>
<protein>
    <recommendedName>
        <fullName evidence="3">BTB domain-containing protein</fullName>
    </recommendedName>
</protein>
<evidence type="ECO:0000313" key="1">
    <source>
        <dbReference type="EMBL" id="KUI65358.1"/>
    </source>
</evidence>
<name>A0A194VN15_CYTMA</name>
<evidence type="ECO:0008006" key="3">
    <source>
        <dbReference type="Google" id="ProtNLM"/>
    </source>
</evidence>
<reference evidence="1" key="1">
    <citation type="submission" date="2014-12" db="EMBL/GenBank/DDBJ databases">
        <title>Genome Sequence of Valsa Canker Pathogens Uncovers a Specific Adaption of Colonization on Woody Bark.</title>
        <authorList>
            <person name="Yin Z."/>
            <person name="Liu H."/>
            <person name="Gao X."/>
            <person name="Li Z."/>
            <person name="Song N."/>
            <person name="Ke X."/>
            <person name="Dai Q."/>
            <person name="Wu Y."/>
            <person name="Sun Y."/>
            <person name="Xu J.-R."/>
            <person name="Kang Z.K."/>
            <person name="Wang L."/>
            <person name="Huang L."/>
        </authorList>
    </citation>
    <scope>NUCLEOTIDE SEQUENCE [LARGE SCALE GENOMIC DNA]</scope>
    <source>
        <strain evidence="1">03-8</strain>
    </source>
</reference>
<sequence>MSDIIQPGGDVVFVIGAEGCRLRVSSTVLKNSSPVLNSLLGPLGNFVEGQKLLSEGNVSISLPEDDPMKSKYP</sequence>
<accession>A0A194VN15</accession>
<organism evidence="1 2">
    <name type="scientific">Cytospora mali</name>
    <name type="common">Apple Valsa canker fungus</name>
    <name type="synonym">Valsa mali</name>
    <dbReference type="NCBI Taxonomy" id="578113"/>
    <lineage>
        <taxon>Eukaryota</taxon>
        <taxon>Fungi</taxon>
        <taxon>Dikarya</taxon>
        <taxon>Ascomycota</taxon>
        <taxon>Pezizomycotina</taxon>
        <taxon>Sordariomycetes</taxon>
        <taxon>Sordariomycetidae</taxon>
        <taxon>Diaporthales</taxon>
        <taxon>Cytosporaceae</taxon>
        <taxon>Cytospora</taxon>
    </lineage>
</organism>
<keyword evidence="2" id="KW-1185">Reference proteome</keyword>
<evidence type="ECO:0000313" key="2">
    <source>
        <dbReference type="Proteomes" id="UP000078559"/>
    </source>
</evidence>
<dbReference type="AlphaFoldDB" id="A0A194VN15"/>
<proteinExistence type="predicted"/>